<feature type="transmembrane region" description="Helical" evidence="1">
    <location>
        <begin position="88"/>
        <end position="112"/>
    </location>
</feature>
<keyword evidence="1" id="KW-1133">Transmembrane helix</keyword>
<evidence type="ECO:0000256" key="1">
    <source>
        <dbReference type="SAM" id="Phobius"/>
    </source>
</evidence>
<feature type="transmembrane region" description="Helical" evidence="1">
    <location>
        <begin position="159"/>
        <end position="181"/>
    </location>
</feature>
<accession>A0A345E0F0</accession>
<dbReference type="OrthoDB" id="271602at2157"/>
<feature type="transmembrane region" description="Helical" evidence="1">
    <location>
        <begin position="133"/>
        <end position="153"/>
    </location>
</feature>
<dbReference type="Proteomes" id="UP000253273">
    <property type="component" value="Chromosome"/>
</dbReference>
<dbReference type="RefSeq" id="WP_114584821.1">
    <property type="nucleotide sequence ID" value="NZ_CP031150.1"/>
</dbReference>
<feature type="transmembrane region" description="Helical" evidence="1">
    <location>
        <begin position="268"/>
        <end position="286"/>
    </location>
</feature>
<gene>
    <name evidence="2" type="ORF">DU500_04050</name>
</gene>
<dbReference type="GeneID" id="37282529"/>
<dbReference type="AlphaFoldDB" id="A0A345E0F0"/>
<dbReference type="KEGG" id="haj:DU500_04050"/>
<feature type="transmembrane region" description="Helical" evidence="1">
    <location>
        <begin position="50"/>
        <end position="82"/>
    </location>
</feature>
<evidence type="ECO:0000313" key="2">
    <source>
        <dbReference type="EMBL" id="AXG05672.1"/>
    </source>
</evidence>
<organism evidence="2 3">
    <name type="scientific">Haloplanus rubicundus</name>
    <dbReference type="NCBI Taxonomy" id="1547898"/>
    <lineage>
        <taxon>Archaea</taxon>
        <taxon>Methanobacteriati</taxon>
        <taxon>Methanobacteriota</taxon>
        <taxon>Stenosarchaea group</taxon>
        <taxon>Halobacteria</taxon>
        <taxon>Halobacteriales</taxon>
        <taxon>Haloferacaceae</taxon>
        <taxon>Haloplanus</taxon>
    </lineage>
</organism>
<reference evidence="2 3" key="1">
    <citation type="submission" date="2018-07" db="EMBL/GenBank/DDBJ databases">
        <title>Genome sequences of Haloplanus sp. CBA1113.</title>
        <authorList>
            <person name="Kim Y.B."/>
            <person name="Roh S.W."/>
        </authorList>
    </citation>
    <scope>NUCLEOTIDE SEQUENCE [LARGE SCALE GENOMIC DNA]</scope>
    <source>
        <strain evidence="2 3">CBA1113</strain>
    </source>
</reference>
<name>A0A345E0F0_9EURY</name>
<evidence type="ECO:0000313" key="3">
    <source>
        <dbReference type="Proteomes" id="UP000253273"/>
    </source>
</evidence>
<dbReference type="EMBL" id="CP031150">
    <property type="protein sequence ID" value="AXG05672.1"/>
    <property type="molecule type" value="Genomic_DNA"/>
</dbReference>
<protein>
    <submittedName>
        <fullName evidence="2">Peptidase</fullName>
    </submittedName>
</protein>
<keyword evidence="3" id="KW-1185">Reference proteome</keyword>
<sequence>MFAAALQSAPPDLAPALFALGAFVVFAFALGAVGSAVARRLSNPVGKYRLLYTVVLFPFALLAFGVLALLGFGGAVAAAVLGRTSGPAATLLTDSAALLGASVVGLAAYAPTIRGVRAVRGVDLSTGRALARMARYVVGVSAVVTAVLAPLRLGPGVTPLGLVGVFAALLVAGFVGAPWLVAALRSTVTPDASTRERIERRRDRAGLDVRDELVFDTDDEETAAVYVRGPPGYRRLFVTTTFLDRFDDEAATALLAAEAGTVRARVDALRVVTVVATAVPLVAAVSGTGRRWLLLGAAFGTLLVGFWLTRRGVRAADDWAADRVGADTLADALDRYAEVHALEPTRRRVPNPLSTTVALGDRIDRLRYRGD</sequence>
<feature type="transmembrane region" description="Helical" evidence="1">
    <location>
        <begin position="16"/>
        <end position="38"/>
    </location>
</feature>
<keyword evidence="1" id="KW-0472">Membrane</keyword>
<keyword evidence="1" id="KW-0812">Transmembrane</keyword>
<feature type="transmembrane region" description="Helical" evidence="1">
    <location>
        <begin position="292"/>
        <end position="309"/>
    </location>
</feature>
<proteinExistence type="predicted"/>